<sequence>MIRMMILTMSVVLLATFDYLHATACSTGLESYMKTMCIGLRLGFLERSDCTFTCEGVNSAGQNQTTQLKLVDGLPCGSCKECCDGTCTLVHFSSLYPPTLKSCAK</sequence>
<comment type="similarity">
    <text evidence="5">Belongs to the salp15 family.</text>
</comment>
<keyword evidence="3 6" id="KW-0732">Signal</keyword>
<keyword evidence="4" id="KW-0325">Glycoprotein</keyword>
<evidence type="ECO:0000313" key="7">
    <source>
        <dbReference type="EMBL" id="JAB71128.1"/>
    </source>
</evidence>
<evidence type="ECO:0000256" key="1">
    <source>
        <dbReference type="ARBA" id="ARBA00004613"/>
    </source>
</evidence>
<dbReference type="InterPro" id="IPR021971">
    <property type="entry name" value="Salp15"/>
</dbReference>
<name>V5HCV9_IXORI</name>
<evidence type="ECO:0000256" key="5">
    <source>
        <dbReference type="ARBA" id="ARBA00034321"/>
    </source>
</evidence>
<dbReference type="AlphaFoldDB" id="V5HCV9"/>
<keyword evidence="2" id="KW-0964">Secreted</keyword>
<proteinExistence type="evidence at transcript level"/>
<feature type="chain" id="PRO_5004734955" evidence="6">
    <location>
        <begin position="23"/>
        <end position="105"/>
    </location>
</feature>
<organism evidence="7">
    <name type="scientific">Ixodes ricinus</name>
    <name type="common">Common tick</name>
    <name type="synonym">Acarus ricinus</name>
    <dbReference type="NCBI Taxonomy" id="34613"/>
    <lineage>
        <taxon>Eukaryota</taxon>
        <taxon>Metazoa</taxon>
        <taxon>Ecdysozoa</taxon>
        <taxon>Arthropoda</taxon>
        <taxon>Chelicerata</taxon>
        <taxon>Arachnida</taxon>
        <taxon>Acari</taxon>
        <taxon>Parasitiformes</taxon>
        <taxon>Ixodida</taxon>
        <taxon>Ixodoidea</taxon>
        <taxon>Ixodidae</taxon>
        <taxon>Ixodinae</taxon>
        <taxon>Ixodes</taxon>
    </lineage>
</organism>
<reference evidence="7" key="1">
    <citation type="journal article" date="2015" name="Sci. Rep.">
        <title>Tissue- and time-dependent transcription in Ixodes ricinus salivary glands and midguts when blood feeding on the vertebrate host.</title>
        <authorList>
            <person name="Kotsyfakis M."/>
            <person name="Schwarz A."/>
            <person name="Erhart J."/>
            <person name="Ribeiro J.M."/>
        </authorList>
    </citation>
    <scope>NUCLEOTIDE SEQUENCE</scope>
    <source>
        <tissue evidence="7">Salivary gland and midgut</tissue>
    </source>
</reference>
<dbReference type="EMBL" id="GANP01013340">
    <property type="protein sequence ID" value="JAB71128.1"/>
    <property type="molecule type" value="mRNA"/>
</dbReference>
<feature type="signal peptide" evidence="6">
    <location>
        <begin position="1"/>
        <end position="22"/>
    </location>
</feature>
<evidence type="ECO:0000256" key="2">
    <source>
        <dbReference type="ARBA" id="ARBA00022525"/>
    </source>
</evidence>
<evidence type="ECO:0000256" key="4">
    <source>
        <dbReference type="ARBA" id="ARBA00023180"/>
    </source>
</evidence>
<dbReference type="GO" id="GO:0005576">
    <property type="term" value="C:extracellular region"/>
    <property type="evidence" value="ECO:0007669"/>
    <property type="project" value="UniProtKB-SubCell"/>
</dbReference>
<evidence type="ECO:0000256" key="3">
    <source>
        <dbReference type="ARBA" id="ARBA00022729"/>
    </source>
</evidence>
<accession>V5HCV9</accession>
<dbReference type="Pfam" id="PF12115">
    <property type="entry name" value="Salp15"/>
    <property type="match status" value="1"/>
</dbReference>
<comment type="subcellular location">
    <subcellularLocation>
        <location evidence="1">Secreted</location>
    </subcellularLocation>
</comment>
<evidence type="ECO:0000256" key="6">
    <source>
        <dbReference type="SAM" id="SignalP"/>
    </source>
</evidence>
<protein>
    <submittedName>
        <fullName evidence="7">Putative secreted protein</fullName>
    </submittedName>
</protein>